<dbReference type="PROSITE" id="PS00137">
    <property type="entry name" value="SUBTILASE_HIS"/>
    <property type="match status" value="1"/>
</dbReference>
<evidence type="ECO:0000256" key="2">
    <source>
        <dbReference type="ARBA" id="ARBA00022670"/>
    </source>
</evidence>
<dbReference type="InterPro" id="IPR050131">
    <property type="entry name" value="Peptidase_S8_subtilisin-like"/>
</dbReference>
<evidence type="ECO:0000256" key="4">
    <source>
        <dbReference type="ARBA" id="ARBA00022801"/>
    </source>
</evidence>
<reference evidence="8 9" key="1">
    <citation type="submission" date="2018-03" db="EMBL/GenBank/DDBJ databases">
        <title>Rhodobacter blasticus.</title>
        <authorList>
            <person name="Meyer T.E."/>
            <person name="Miller S."/>
            <person name="Lodha T."/>
            <person name="Gandham S."/>
            <person name="Chintalapati S."/>
            <person name="Chintalapati V.R."/>
        </authorList>
    </citation>
    <scope>NUCLEOTIDE SEQUENCE [LARGE SCALE GENOMIC DNA]</scope>
    <source>
        <strain evidence="8 9">DSM 2131</strain>
    </source>
</reference>
<keyword evidence="9" id="KW-1185">Reference proteome</keyword>
<dbReference type="Gene3D" id="3.40.50.200">
    <property type="entry name" value="Peptidase S8/S53 domain"/>
    <property type="match status" value="1"/>
</dbReference>
<proteinExistence type="inferred from homology"/>
<dbReference type="AlphaFoldDB" id="A0A2T4J4E6"/>
<name>A0A2T4J4E6_FUSBL</name>
<dbReference type="EMBL" id="PZKE01000028">
    <property type="protein sequence ID" value="PTE12780.1"/>
    <property type="molecule type" value="Genomic_DNA"/>
</dbReference>
<feature type="active site" description="Charge relay system" evidence="6">
    <location>
        <position position="139"/>
    </location>
</feature>
<comment type="caution">
    <text evidence="8">The sequence shown here is derived from an EMBL/GenBank/DDBJ whole genome shotgun (WGS) entry which is preliminary data.</text>
</comment>
<dbReference type="Proteomes" id="UP000241362">
    <property type="component" value="Unassembled WGS sequence"/>
</dbReference>
<dbReference type="RefSeq" id="WP_107674684.1">
    <property type="nucleotide sequence ID" value="NZ_PZKE01000028.1"/>
</dbReference>
<keyword evidence="4 6" id="KW-0378">Hydrolase</keyword>
<dbReference type="PANTHER" id="PTHR43806:SF11">
    <property type="entry name" value="CEREVISIN-RELATED"/>
    <property type="match status" value="1"/>
</dbReference>
<dbReference type="InterPro" id="IPR000209">
    <property type="entry name" value="Peptidase_S8/S53_dom"/>
</dbReference>
<dbReference type="GO" id="GO:0006508">
    <property type="term" value="P:proteolysis"/>
    <property type="evidence" value="ECO:0007669"/>
    <property type="project" value="UniProtKB-KW"/>
</dbReference>
<dbReference type="PROSITE" id="PS51257">
    <property type="entry name" value="PROKAR_LIPOPROTEIN"/>
    <property type="match status" value="1"/>
</dbReference>
<dbReference type="InterPro" id="IPR015500">
    <property type="entry name" value="Peptidase_S8_subtilisin-rel"/>
</dbReference>
<dbReference type="SUPFAM" id="SSF52743">
    <property type="entry name" value="Subtilisin-like"/>
    <property type="match status" value="1"/>
</dbReference>
<dbReference type="PROSITE" id="PS51892">
    <property type="entry name" value="SUBTILASE"/>
    <property type="match status" value="1"/>
</dbReference>
<keyword evidence="5 6" id="KW-0720">Serine protease</keyword>
<feature type="domain" description="Peptidase S8/S53" evidence="7">
    <location>
        <begin position="106"/>
        <end position="360"/>
    </location>
</feature>
<evidence type="ECO:0000256" key="1">
    <source>
        <dbReference type="ARBA" id="ARBA00011073"/>
    </source>
</evidence>
<evidence type="ECO:0000313" key="9">
    <source>
        <dbReference type="Proteomes" id="UP000241362"/>
    </source>
</evidence>
<organism evidence="8 9">
    <name type="scientific">Fuscovulum blasticum DSM 2131</name>
    <dbReference type="NCBI Taxonomy" id="1188250"/>
    <lineage>
        <taxon>Bacteria</taxon>
        <taxon>Pseudomonadati</taxon>
        <taxon>Pseudomonadota</taxon>
        <taxon>Alphaproteobacteria</taxon>
        <taxon>Rhodobacterales</taxon>
        <taxon>Paracoccaceae</taxon>
        <taxon>Pseudogemmobacter</taxon>
    </lineage>
</organism>
<dbReference type="PANTHER" id="PTHR43806">
    <property type="entry name" value="PEPTIDASE S8"/>
    <property type="match status" value="1"/>
</dbReference>
<evidence type="ECO:0000256" key="5">
    <source>
        <dbReference type="ARBA" id="ARBA00022825"/>
    </source>
</evidence>
<dbReference type="PRINTS" id="PR00723">
    <property type="entry name" value="SUBTILISIN"/>
</dbReference>
<feature type="active site" description="Charge relay system" evidence="6">
    <location>
        <position position="324"/>
    </location>
</feature>
<sequence length="462" mass="47520">MPPFLRFCQFGVLLCVVSACNGGSDSNTTSPTRPEITPGGSGTLGSWYIRDFTPWESFAASLRQSARYRLQNSSWSFGSGSPQYQSAPLTAAHIEYAHAVGLTGLGAVIAISDAGFRINHEAFANRVDQVTGSVLPDDHGTMVASIAAGDSPTMIGVAPKATLILGSYDSSVTLTQTAIAARAAGAVALNNSWGYTLAAATPTGFNDIFQDSDGAAYLDALKAYAAEGVVVFALSNDHALTESDLMPALPLLVPELESGWLAVGNATAEFNTDHVTAATRISAACLEAAAWCLVADGTWTAASAYDPTTGFSSTTSYDFGTGSSFAAPQVSGALALLAEAFPDLTPHQLRLRLLASADNSFAGFTADGSIELAPGFWHDYSTEFGHGFLNLKSALMPIGTPTVAMAEGAVPVEQATVHTGASLGDAVSRGLGAYSLAVADSFAGQFALPAPALAAEAAPEPL</sequence>
<comment type="similarity">
    <text evidence="1 6">Belongs to the peptidase S8 family.</text>
</comment>
<evidence type="ECO:0000259" key="7">
    <source>
        <dbReference type="Pfam" id="PF00082"/>
    </source>
</evidence>
<dbReference type="GO" id="GO:0004252">
    <property type="term" value="F:serine-type endopeptidase activity"/>
    <property type="evidence" value="ECO:0007669"/>
    <property type="project" value="UniProtKB-UniRule"/>
</dbReference>
<dbReference type="Pfam" id="PF00082">
    <property type="entry name" value="Peptidase_S8"/>
    <property type="match status" value="1"/>
</dbReference>
<dbReference type="InterPro" id="IPR022398">
    <property type="entry name" value="Peptidase_S8_His-AS"/>
</dbReference>
<gene>
    <name evidence="8" type="ORF">C5F44_16700</name>
</gene>
<keyword evidence="3" id="KW-0732">Signal</keyword>
<dbReference type="CDD" id="cd04848">
    <property type="entry name" value="Peptidases_S8_Autotransporter_serine_protease_like"/>
    <property type="match status" value="1"/>
</dbReference>
<keyword evidence="2 6" id="KW-0645">Protease</keyword>
<accession>A0A2T4J4E6</accession>
<feature type="active site" description="Charge relay system" evidence="6">
    <location>
        <position position="113"/>
    </location>
</feature>
<dbReference type="InterPro" id="IPR036852">
    <property type="entry name" value="Peptidase_S8/S53_dom_sf"/>
</dbReference>
<protein>
    <recommendedName>
        <fullName evidence="7">Peptidase S8/S53 domain-containing protein</fullName>
    </recommendedName>
</protein>
<evidence type="ECO:0000313" key="8">
    <source>
        <dbReference type="EMBL" id="PTE12780.1"/>
    </source>
</evidence>
<evidence type="ECO:0000256" key="3">
    <source>
        <dbReference type="ARBA" id="ARBA00022729"/>
    </source>
</evidence>
<evidence type="ECO:0000256" key="6">
    <source>
        <dbReference type="PROSITE-ProRule" id="PRU01240"/>
    </source>
</evidence>
<dbReference type="InterPro" id="IPR034061">
    <property type="entry name" value="Peptidases_S8_Autotransporter"/>
</dbReference>